<dbReference type="EMBL" id="AZXY01000003">
    <property type="protein sequence ID" value="KSZ59394.1"/>
    <property type="molecule type" value="Genomic_DNA"/>
</dbReference>
<dbReference type="Pfam" id="PF00326">
    <property type="entry name" value="Peptidase_S9"/>
    <property type="match status" value="1"/>
</dbReference>
<dbReference type="PANTHER" id="PTHR48081">
    <property type="entry name" value="AB HYDROLASE SUPERFAMILY PROTEIN C4A8.06C"/>
    <property type="match status" value="1"/>
</dbReference>
<dbReference type="AlphaFoldDB" id="A0A0V9UN27"/>
<sequence>MARTKIAYGTHSQQFGHVFLPDPATVTGPVPVVMVVHGGSWHGRYQLTLGTALSVELARRGVVAWNVEYRRLEAGGAWDEMSADVVAAYETIFTEVVPHVQRGGVEVDLDRVRVVGHSAGGQLAVWLAGESTSVRPEFVVSQAGALDLVTAGERGRRVEAFEALFGASYADAPERYRSASPTHRPPIGVPVAVLHGTADEQVPVSVAHRYVDAADAAGDPVSLELFDGEDHVAFLNRTTRAWERSLDLLTTRSVADLGLAAGAGAESAGE</sequence>
<dbReference type="InterPro" id="IPR001375">
    <property type="entry name" value="Peptidase_S9_cat"/>
</dbReference>
<dbReference type="InterPro" id="IPR029058">
    <property type="entry name" value="AB_hydrolase_fold"/>
</dbReference>
<dbReference type="SUPFAM" id="SSF53474">
    <property type="entry name" value="alpha/beta-Hydrolases"/>
    <property type="match status" value="1"/>
</dbReference>
<gene>
    <name evidence="3" type="ORF">Z045_08705</name>
</gene>
<reference evidence="4" key="1">
    <citation type="submission" date="2015-01" db="EMBL/GenBank/DDBJ databases">
        <title>Draft genome sequence of Rhodococcus pyridinivorans strain KG-16, a hydrocarbon-degrading bacterium.</title>
        <authorList>
            <person name="Aggarwal R.K."/>
            <person name="Dawar C."/>
        </authorList>
    </citation>
    <scope>NUCLEOTIDE SEQUENCE [LARGE SCALE GENOMIC DNA]</scope>
    <source>
        <strain evidence="4">KG-16</strain>
    </source>
</reference>
<accession>A0A0V9UN27</accession>
<reference evidence="3 4" key="2">
    <citation type="journal article" date="2016" name="Genome Announc.">
        <title>Draft Genome Sequence of a Versatile Hydrocarbon-Degrading Bacterium, Rhodococcus pyridinivorans Strain KG-16, Collected from Oil Fields in India.</title>
        <authorList>
            <person name="Aggarwal R.K."/>
            <person name="Dawar C."/>
            <person name="Phanindranath R."/>
            <person name="Mutnuri L."/>
            <person name="Dayal A.M."/>
        </authorList>
    </citation>
    <scope>NUCLEOTIDE SEQUENCE [LARGE SCALE GENOMIC DNA]</scope>
    <source>
        <strain evidence="3 4">KG-16</strain>
    </source>
</reference>
<comment type="caution">
    <text evidence="3">The sequence shown here is derived from an EMBL/GenBank/DDBJ whole genome shotgun (WGS) entry which is preliminary data.</text>
</comment>
<name>A0A0V9UN27_9NOCA</name>
<dbReference type="GO" id="GO:0008236">
    <property type="term" value="F:serine-type peptidase activity"/>
    <property type="evidence" value="ECO:0007669"/>
    <property type="project" value="InterPro"/>
</dbReference>
<dbReference type="Proteomes" id="UP000053060">
    <property type="component" value="Unassembled WGS sequence"/>
</dbReference>
<proteinExistence type="predicted"/>
<evidence type="ECO:0000313" key="3">
    <source>
        <dbReference type="EMBL" id="KSZ59394.1"/>
    </source>
</evidence>
<evidence type="ECO:0000256" key="1">
    <source>
        <dbReference type="ARBA" id="ARBA00022801"/>
    </source>
</evidence>
<dbReference type="RefSeq" id="WP_060651489.1">
    <property type="nucleotide sequence ID" value="NZ_AZXY01000003.1"/>
</dbReference>
<evidence type="ECO:0000259" key="2">
    <source>
        <dbReference type="Pfam" id="PF00326"/>
    </source>
</evidence>
<dbReference type="InterPro" id="IPR050300">
    <property type="entry name" value="GDXG_lipolytic_enzyme"/>
</dbReference>
<dbReference type="Gene3D" id="3.40.50.1820">
    <property type="entry name" value="alpha/beta hydrolase"/>
    <property type="match status" value="1"/>
</dbReference>
<dbReference type="GO" id="GO:0006508">
    <property type="term" value="P:proteolysis"/>
    <property type="evidence" value="ECO:0007669"/>
    <property type="project" value="InterPro"/>
</dbReference>
<protein>
    <submittedName>
        <fullName evidence="3">Lipase</fullName>
    </submittedName>
</protein>
<organism evidence="3 4">
    <name type="scientific">Rhodococcus pyridinivorans KG-16</name>
    <dbReference type="NCBI Taxonomy" id="1441730"/>
    <lineage>
        <taxon>Bacteria</taxon>
        <taxon>Bacillati</taxon>
        <taxon>Actinomycetota</taxon>
        <taxon>Actinomycetes</taxon>
        <taxon>Mycobacteriales</taxon>
        <taxon>Nocardiaceae</taxon>
        <taxon>Rhodococcus</taxon>
    </lineage>
</organism>
<keyword evidence="1" id="KW-0378">Hydrolase</keyword>
<evidence type="ECO:0000313" key="4">
    <source>
        <dbReference type="Proteomes" id="UP000053060"/>
    </source>
</evidence>
<feature type="domain" description="Peptidase S9 prolyl oligopeptidase catalytic" evidence="2">
    <location>
        <begin position="94"/>
        <end position="244"/>
    </location>
</feature>